<dbReference type="Pfam" id="PF04203">
    <property type="entry name" value="Sortase"/>
    <property type="match status" value="1"/>
</dbReference>
<dbReference type="Gene3D" id="2.40.260.10">
    <property type="entry name" value="Sortase"/>
    <property type="match status" value="1"/>
</dbReference>
<evidence type="ECO:0000256" key="1">
    <source>
        <dbReference type="ARBA" id="ARBA00022801"/>
    </source>
</evidence>
<dbReference type="AlphaFoldDB" id="A0A0S1SHR4"/>
<accession>A0A0S1SHR4</accession>
<dbReference type="GO" id="GO:0016787">
    <property type="term" value="F:hydrolase activity"/>
    <property type="evidence" value="ECO:0007669"/>
    <property type="project" value="UniProtKB-KW"/>
</dbReference>
<dbReference type="InterPro" id="IPR023365">
    <property type="entry name" value="Sortase_dom-sf"/>
</dbReference>
<dbReference type="NCBIfam" id="TIGR01076">
    <property type="entry name" value="sortase_fam"/>
    <property type="match status" value="1"/>
</dbReference>
<reference evidence="4 5" key="2">
    <citation type="journal article" date="2016" name="PeerJ">
        <title>Analysis of five complete genome sequences for members of the class Peribacteria in the recently recognized Peregrinibacteria bacterial phylum.</title>
        <authorList>
            <person name="Anantharaman K."/>
            <person name="Brown C.T."/>
            <person name="Burstein D."/>
            <person name="Castelle C.J."/>
            <person name="Probst A.J."/>
            <person name="Thomas B.C."/>
            <person name="Williams K.H."/>
            <person name="Banfield J.F."/>
        </authorList>
    </citation>
    <scope>NUCLEOTIDE SEQUENCE [LARGE SCALE GENOMIC DNA]</scope>
    <source>
        <strain evidence="4">RIFOXYD1_FULL_PER-ii_59_16</strain>
    </source>
</reference>
<feature type="region of interest" description="Disordered" evidence="2">
    <location>
        <begin position="1"/>
        <end position="63"/>
    </location>
</feature>
<accession>A0A0S1STN4</accession>
<evidence type="ECO:0000256" key="2">
    <source>
        <dbReference type="SAM" id="MobiDB-lite"/>
    </source>
</evidence>
<reference evidence="5" key="1">
    <citation type="submission" date="2015-10" db="EMBL/GenBank/DDBJ databases">
        <title>Analysis of five complete genome sequences for members of the class Peribacteria in the recently recognized Peregrinibacteria bacterial phylum.</title>
        <authorList>
            <person name="Anantharaman K."/>
            <person name="Brown C.T."/>
            <person name="Burstein D."/>
            <person name="Castelle C.J."/>
            <person name="Probst A.J."/>
            <person name="Thomas B.C."/>
            <person name="Williams K.H."/>
            <person name="Banfield J.F."/>
        </authorList>
    </citation>
    <scope>NUCLEOTIDE SEQUENCE [LARGE SCALE GENOMIC DNA]</scope>
</reference>
<keyword evidence="1" id="KW-0378">Hydrolase</keyword>
<dbReference type="SUPFAM" id="SSF63817">
    <property type="entry name" value="Sortase"/>
    <property type="match status" value="1"/>
</dbReference>
<protein>
    <submittedName>
        <fullName evidence="4">Putative sortase</fullName>
    </submittedName>
</protein>
<dbReference type="EMBL" id="CP013065">
    <property type="protein sequence ID" value="ALM13056.1"/>
    <property type="molecule type" value="Genomic_DNA"/>
</dbReference>
<accession>A0A0S1STS8</accession>
<name>A0A0S1SHR4_9BACT</name>
<keyword evidence="3" id="KW-1133">Transmembrane helix</keyword>
<feature type="transmembrane region" description="Helical" evidence="3">
    <location>
        <begin position="142"/>
        <end position="165"/>
    </location>
</feature>
<dbReference type="KEGG" id="prf:PeribacterA2_0359"/>
<dbReference type="Proteomes" id="UP000069135">
    <property type="component" value="Chromosome"/>
</dbReference>
<sequence>MIPSERHSRRQHAASYDTEGNIVLTGAEVPVPPPEQTQAVPLKGEEPLAQGAQDEQKKSVLPNRSAPRRSLFSALPATAAMGANELIEESVRQYRFSAAGFYRALRGLKAGFLSGTHGVWAFLAQPVWVMRPRREPKRYSRISLFLIDTVRFGGTFAALFAALFVSLNYQSFWQILEARLDPLQEMKTEANLGGGTSAELRDKLMKSPMLTVAGGQSDGNLLSFLPPVGPPEHRLIIPKLDLNVPIVIPSYEALLREDWSQVETDIQASLEQGVVHYPGTAKPGQAGNFFVTGHSSYYPWATGNYKTVFARLHTLNVDDEYWVYYGGDKHRYIVRSVFEVKPSNVDVLDQPANRRLSTLMTCTPVGTTLRRLIITAEEVDPETGDVLSVGEQPVREQPKYKMEMLPI</sequence>
<dbReference type="STRING" id="1735162.PeribacterB2_0359"/>
<gene>
    <name evidence="4" type="ORF">PeribacterD1_0359</name>
</gene>
<dbReference type="InterPro" id="IPR005754">
    <property type="entry name" value="Sortase"/>
</dbReference>
<proteinExistence type="predicted"/>
<accession>A0A0S1SM68</accession>
<evidence type="ECO:0000313" key="5">
    <source>
        <dbReference type="Proteomes" id="UP000069135"/>
    </source>
</evidence>
<keyword evidence="3" id="KW-0472">Membrane</keyword>
<evidence type="ECO:0000256" key="3">
    <source>
        <dbReference type="SAM" id="Phobius"/>
    </source>
</evidence>
<accession>A0A0S1SMT2</accession>
<keyword evidence="3" id="KW-0812">Transmembrane</keyword>
<organism evidence="4 5">
    <name type="scientific">Candidatus Peribacter riflensis</name>
    <dbReference type="NCBI Taxonomy" id="1735162"/>
    <lineage>
        <taxon>Bacteria</taxon>
        <taxon>Candidatus Peregrinibacteriota</taxon>
        <taxon>Candidatus Peribacteria</taxon>
        <taxon>Candidatus Peribacterales</taxon>
        <taxon>Candidatus Peribacteraceae</taxon>
        <taxon>Candidatus Peribacter</taxon>
    </lineage>
</organism>
<evidence type="ECO:0000313" key="4">
    <source>
        <dbReference type="EMBL" id="ALM13056.1"/>
    </source>
</evidence>